<reference evidence="1" key="1">
    <citation type="journal article" date="2014" name="PLoS Genet.">
        <title>The Genome of Spironucleus salmonicida Highlights a Fish Pathogen Adapted to Fluctuating Environments.</title>
        <authorList>
            <person name="Xu F."/>
            <person name="Jerlstrom-Hultqvist J."/>
            <person name="Einarsson E."/>
            <person name="Astvaldsson A."/>
            <person name="Svard S.G."/>
            <person name="Andersson J.O."/>
        </authorList>
    </citation>
    <scope>NUCLEOTIDE SEQUENCE</scope>
</reference>
<protein>
    <submittedName>
        <fullName evidence="1">Uncharacterized protein</fullName>
    </submittedName>
</protein>
<gene>
    <name evidence="1" type="ORF">SS50377_14502</name>
</gene>
<organism evidence="1">
    <name type="scientific">Spironucleus salmonicida</name>
    <dbReference type="NCBI Taxonomy" id="348837"/>
    <lineage>
        <taxon>Eukaryota</taxon>
        <taxon>Metamonada</taxon>
        <taxon>Diplomonadida</taxon>
        <taxon>Hexamitidae</taxon>
        <taxon>Hexamitinae</taxon>
        <taxon>Spironucleus</taxon>
    </lineage>
</organism>
<dbReference type="AlphaFoldDB" id="V6LLR8"/>
<name>V6LLR8_9EUKA</name>
<evidence type="ECO:0000313" key="1">
    <source>
        <dbReference type="EMBL" id="EST45572.1"/>
    </source>
</evidence>
<accession>V6LLR8</accession>
<proteinExistence type="predicted"/>
<dbReference type="EMBL" id="KI546091">
    <property type="protein sequence ID" value="EST45572.1"/>
    <property type="molecule type" value="Genomic_DNA"/>
</dbReference>
<sequence length="51" mass="5832">MVWIFREVAVRRTKVVGWCLNDKRIAKIKLYDSFSLVMPADAGLEMKGDSS</sequence>